<evidence type="ECO:0000313" key="3">
    <source>
        <dbReference type="Proteomes" id="UP000317043"/>
    </source>
</evidence>
<keyword evidence="3" id="KW-1185">Reference proteome</keyword>
<dbReference type="InParanoid" id="A0A543AVP1"/>
<name>A0A543AVP1_9ACTN</name>
<dbReference type="SUPFAM" id="SSF54427">
    <property type="entry name" value="NTF2-like"/>
    <property type="match status" value="1"/>
</dbReference>
<sequence>MIDFTAIAADYITVFNTTDPAHRTRLIEALFTPEATYVDPLAAVTGHDGMDALVAGAQAQFPGWTFQLTGQVDGHHHQARFTWSLGPQGEEPPVVGFDVINLTEHGKIHAVHGFLDRVPSA</sequence>
<evidence type="ECO:0000313" key="2">
    <source>
        <dbReference type="EMBL" id="TQL76602.1"/>
    </source>
</evidence>
<protein>
    <submittedName>
        <fullName evidence="2">SnoaL-like protein</fullName>
    </submittedName>
</protein>
<dbReference type="Proteomes" id="UP000317043">
    <property type="component" value="Unassembled WGS sequence"/>
</dbReference>
<dbReference type="InterPro" id="IPR032710">
    <property type="entry name" value="NTF2-like_dom_sf"/>
</dbReference>
<dbReference type="Pfam" id="PF12680">
    <property type="entry name" value="SnoaL_2"/>
    <property type="match status" value="1"/>
</dbReference>
<organism evidence="2 3">
    <name type="scientific">Stackebrandtia endophytica</name>
    <dbReference type="NCBI Taxonomy" id="1496996"/>
    <lineage>
        <taxon>Bacteria</taxon>
        <taxon>Bacillati</taxon>
        <taxon>Actinomycetota</taxon>
        <taxon>Actinomycetes</taxon>
        <taxon>Glycomycetales</taxon>
        <taxon>Glycomycetaceae</taxon>
        <taxon>Stackebrandtia</taxon>
    </lineage>
</organism>
<dbReference type="AlphaFoldDB" id="A0A543AVP1"/>
<dbReference type="InterPro" id="IPR037401">
    <property type="entry name" value="SnoaL-like"/>
</dbReference>
<evidence type="ECO:0000259" key="1">
    <source>
        <dbReference type="Pfam" id="PF12680"/>
    </source>
</evidence>
<feature type="domain" description="SnoaL-like" evidence="1">
    <location>
        <begin position="10"/>
        <end position="108"/>
    </location>
</feature>
<dbReference type="RefSeq" id="WP_142038238.1">
    <property type="nucleotide sequence ID" value="NZ_JBHTGS010000001.1"/>
</dbReference>
<proteinExistence type="predicted"/>
<dbReference type="EMBL" id="VFOW01000001">
    <property type="protein sequence ID" value="TQL76602.1"/>
    <property type="molecule type" value="Genomic_DNA"/>
</dbReference>
<reference evidence="2 3" key="1">
    <citation type="submission" date="2019-06" db="EMBL/GenBank/DDBJ databases">
        <title>Sequencing the genomes of 1000 actinobacteria strains.</title>
        <authorList>
            <person name="Klenk H.-P."/>
        </authorList>
    </citation>
    <scope>NUCLEOTIDE SEQUENCE [LARGE SCALE GENOMIC DNA]</scope>
    <source>
        <strain evidence="2 3">DSM 45928</strain>
    </source>
</reference>
<comment type="caution">
    <text evidence="2">The sequence shown here is derived from an EMBL/GenBank/DDBJ whole genome shotgun (WGS) entry which is preliminary data.</text>
</comment>
<gene>
    <name evidence="2" type="ORF">FB566_2135</name>
</gene>
<dbReference type="OrthoDB" id="9808719at2"/>
<accession>A0A543AVP1</accession>
<dbReference type="Gene3D" id="3.10.450.50">
    <property type="match status" value="1"/>
</dbReference>